<sequence length="75" mass="8145">MEIAITVSVIIAMIIIGVLMIHLLNGQHDERIAAFHYGDTRPGIGRRSRKSRRTARPAGAPVAAPHRKHSDEGPG</sequence>
<evidence type="ECO:0000313" key="2">
    <source>
        <dbReference type="Proteomes" id="UP001375539"/>
    </source>
</evidence>
<accession>A0ACC6QJZ9</accession>
<protein>
    <submittedName>
        <fullName evidence="1">Uncharacterized protein</fullName>
    </submittedName>
</protein>
<proteinExistence type="predicted"/>
<gene>
    <name evidence="1" type="ORF">WKI58_19490</name>
</gene>
<evidence type="ECO:0000313" key="1">
    <source>
        <dbReference type="EMBL" id="MEJ8658676.1"/>
    </source>
</evidence>
<organism evidence="1 2">
    <name type="scientific">Streptomyces pratisoli</name>
    <dbReference type="NCBI Taxonomy" id="3139917"/>
    <lineage>
        <taxon>Bacteria</taxon>
        <taxon>Bacillati</taxon>
        <taxon>Actinomycetota</taxon>
        <taxon>Actinomycetes</taxon>
        <taxon>Kitasatosporales</taxon>
        <taxon>Streptomycetaceae</taxon>
        <taxon>Streptomyces</taxon>
    </lineage>
</organism>
<keyword evidence="2" id="KW-1185">Reference proteome</keyword>
<name>A0ACC6QJZ9_9ACTN</name>
<dbReference type="EMBL" id="JBBKAI010000002">
    <property type="protein sequence ID" value="MEJ8658676.1"/>
    <property type="molecule type" value="Genomic_DNA"/>
</dbReference>
<reference evidence="1" key="1">
    <citation type="submission" date="2024-03" db="EMBL/GenBank/DDBJ databases">
        <title>Novel Streptomyces species of biotechnological and ecological value are a feature of Machair soil.</title>
        <authorList>
            <person name="Prole J.R."/>
            <person name="Goodfellow M."/>
            <person name="Allenby N."/>
            <person name="Ward A.C."/>
        </authorList>
    </citation>
    <scope>NUCLEOTIDE SEQUENCE</scope>
    <source>
        <strain evidence="1">MS1.AVA.4</strain>
    </source>
</reference>
<comment type="caution">
    <text evidence="1">The sequence shown here is derived from an EMBL/GenBank/DDBJ whole genome shotgun (WGS) entry which is preliminary data.</text>
</comment>
<dbReference type="Proteomes" id="UP001375539">
    <property type="component" value="Unassembled WGS sequence"/>
</dbReference>